<dbReference type="InterPro" id="IPR033121">
    <property type="entry name" value="PEPTIDASE_A1"/>
</dbReference>
<dbReference type="InterPro" id="IPR001461">
    <property type="entry name" value="Aspartic_peptidase_A1"/>
</dbReference>
<evidence type="ECO:0000256" key="7">
    <source>
        <dbReference type="SAM" id="MobiDB-lite"/>
    </source>
</evidence>
<keyword evidence="4" id="KW-0064">Aspartyl protease</keyword>
<sequence>MATNVSGLILSVLYIFILLSPALKADKTFTLDLIEDSDTYHGNLFRRQAGAGWRSTDILYNSSDFQFYVEVNIGDKSKNLRLGVVQNPYTWVASPWNRTQDCPPLTQTLACSRVHGSGFFSLNPPDSSSYRNLSDDFDIEYRDNRYAIGYWGRDKFRLGQLTIDDVNFGVGRFYNATPSIGLERSDSDTPYPTFLEVMQENDIINTPTYGIYVGDIRGREDSGKSISFGGIDVAKFTRPLRTFSSRSDYALDLLSIDIISGGVVASKPLERPTTSPVVADLNFGTAAIHLSSDVFGLVMNDLGARASDDYIINTLPPEGSGLNFTFVDGLSIFVPYSQMIVQIPETTWYLVLLLSNDRNTVLGTPFFRSAYVFYDPQNQEFSIAPALYNISASNITEVGANNASVSEIGWLYEDPSSIISPTESPTPPQPTQSPASETTISNTAIIVGGTVGGVALIIIILAICYYFFFYRPSHPRVVTVVPQMQGPYAGQAPLPAPYPHGYTNEQFSPAKPGYSSPVTSPVSTVSANPWVYPQDNAPNRNPTAYELG</sequence>
<evidence type="ECO:0000256" key="1">
    <source>
        <dbReference type="ARBA" id="ARBA00007447"/>
    </source>
</evidence>
<evidence type="ECO:0000259" key="10">
    <source>
        <dbReference type="PROSITE" id="PS51767"/>
    </source>
</evidence>
<proteinExistence type="inferred from homology"/>
<evidence type="ECO:0000256" key="8">
    <source>
        <dbReference type="SAM" id="Phobius"/>
    </source>
</evidence>
<feature type="domain" description="Peptidase A1" evidence="10">
    <location>
        <begin position="67"/>
        <end position="384"/>
    </location>
</feature>
<dbReference type="SUPFAM" id="SSF50630">
    <property type="entry name" value="Acid proteases"/>
    <property type="match status" value="1"/>
</dbReference>
<evidence type="ECO:0000256" key="5">
    <source>
        <dbReference type="ARBA" id="ARBA00022801"/>
    </source>
</evidence>
<keyword evidence="8" id="KW-0472">Membrane</keyword>
<dbReference type="EMBL" id="JAVHJM010000005">
    <property type="protein sequence ID" value="KAK6513992.1"/>
    <property type="molecule type" value="Genomic_DNA"/>
</dbReference>
<reference evidence="11 12" key="1">
    <citation type="submission" date="2019-10" db="EMBL/GenBank/DDBJ databases">
        <authorList>
            <person name="Palmer J.M."/>
        </authorList>
    </citation>
    <scope>NUCLEOTIDE SEQUENCE [LARGE SCALE GENOMIC DNA]</scope>
    <source>
        <strain evidence="11 12">TWF506</strain>
    </source>
</reference>
<keyword evidence="5" id="KW-0378">Hydrolase</keyword>
<feature type="transmembrane region" description="Helical" evidence="8">
    <location>
        <begin position="444"/>
        <end position="468"/>
    </location>
</feature>
<name>A0AAN8RTZ1_9PEZI</name>
<evidence type="ECO:0000313" key="11">
    <source>
        <dbReference type="EMBL" id="KAK6513992.1"/>
    </source>
</evidence>
<dbReference type="GO" id="GO:0005576">
    <property type="term" value="C:extracellular region"/>
    <property type="evidence" value="ECO:0007669"/>
    <property type="project" value="TreeGrafter"/>
</dbReference>
<dbReference type="GO" id="GO:0004190">
    <property type="term" value="F:aspartic-type endopeptidase activity"/>
    <property type="evidence" value="ECO:0007669"/>
    <property type="project" value="UniProtKB-KW"/>
</dbReference>
<feature type="chain" id="PRO_5043002528" description="Peptidase A1 domain-containing protein" evidence="9">
    <location>
        <begin position="26"/>
        <end position="548"/>
    </location>
</feature>
<feature type="region of interest" description="Disordered" evidence="7">
    <location>
        <begin position="529"/>
        <end position="548"/>
    </location>
</feature>
<accession>A0AAN8RTZ1</accession>
<dbReference type="PANTHER" id="PTHR47965:SF12">
    <property type="entry name" value="ASPARTIC PROTEINASE 3-RELATED"/>
    <property type="match status" value="1"/>
</dbReference>
<feature type="signal peptide" evidence="9">
    <location>
        <begin position="1"/>
        <end position="25"/>
    </location>
</feature>
<keyword evidence="6" id="KW-0865">Zymogen</keyword>
<comment type="caution">
    <text evidence="11">The sequence shown here is derived from an EMBL/GenBank/DDBJ whole genome shotgun (WGS) entry which is preliminary data.</text>
</comment>
<keyword evidence="2" id="KW-0645">Protease</keyword>
<dbReference type="InterPro" id="IPR021109">
    <property type="entry name" value="Peptidase_aspartic_dom_sf"/>
</dbReference>
<evidence type="ECO:0000256" key="3">
    <source>
        <dbReference type="ARBA" id="ARBA00022729"/>
    </source>
</evidence>
<evidence type="ECO:0000256" key="6">
    <source>
        <dbReference type="ARBA" id="ARBA00023145"/>
    </source>
</evidence>
<keyword evidence="8" id="KW-1133">Transmembrane helix</keyword>
<feature type="region of interest" description="Disordered" evidence="7">
    <location>
        <begin position="499"/>
        <end position="523"/>
    </location>
</feature>
<gene>
    <name evidence="11" type="ORF">TWF506_008422</name>
</gene>
<dbReference type="Pfam" id="PF00026">
    <property type="entry name" value="Asp"/>
    <property type="match status" value="1"/>
</dbReference>
<evidence type="ECO:0000256" key="4">
    <source>
        <dbReference type="ARBA" id="ARBA00022750"/>
    </source>
</evidence>
<keyword evidence="3 9" id="KW-0732">Signal</keyword>
<dbReference type="PROSITE" id="PS51767">
    <property type="entry name" value="PEPTIDASE_A1"/>
    <property type="match status" value="1"/>
</dbReference>
<keyword evidence="12" id="KW-1185">Reference proteome</keyword>
<dbReference type="Gene3D" id="2.40.70.10">
    <property type="entry name" value="Acid Proteases"/>
    <property type="match status" value="2"/>
</dbReference>
<dbReference type="GO" id="GO:0006508">
    <property type="term" value="P:proteolysis"/>
    <property type="evidence" value="ECO:0007669"/>
    <property type="project" value="UniProtKB-KW"/>
</dbReference>
<organism evidence="11 12">
    <name type="scientific">Arthrobotrys conoides</name>
    <dbReference type="NCBI Taxonomy" id="74498"/>
    <lineage>
        <taxon>Eukaryota</taxon>
        <taxon>Fungi</taxon>
        <taxon>Dikarya</taxon>
        <taxon>Ascomycota</taxon>
        <taxon>Pezizomycotina</taxon>
        <taxon>Orbiliomycetes</taxon>
        <taxon>Orbiliales</taxon>
        <taxon>Orbiliaceae</taxon>
        <taxon>Arthrobotrys</taxon>
    </lineage>
</organism>
<evidence type="ECO:0000256" key="2">
    <source>
        <dbReference type="ARBA" id="ARBA00022670"/>
    </source>
</evidence>
<dbReference type="GO" id="GO:0009277">
    <property type="term" value="C:fungal-type cell wall"/>
    <property type="evidence" value="ECO:0007669"/>
    <property type="project" value="TreeGrafter"/>
</dbReference>
<dbReference type="AlphaFoldDB" id="A0AAN8RTZ1"/>
<evidence type="ECO:0000313" key="12">
    <source>
        <dbReference type="Proteomes" id="UP001307849"/>
    </source>
</evidence>
<evidence type="ECO:0000256" key="9">
    <source>
        <dbReference type="SAM" id="SignalP"/>
    </source>
</evidence>
<dbReference type="PANTHER" id="PTHR47965">
    <property type="entry name" value="ASPARTYL PROTEASE-RELATED"/>
    <property type="match status" value="1"/>
</dbReference>
<protein>
    <recommendedName>
        <fullName evidence="10">Peptidase A1 domain-containing protein</fullName>
    </recommendedName>
</protein>
<comment type="similarity">
    <text evidence="1">Belongs to the peptidase A1 family.</text>
</comment>
<dbReference type="Proteomes" id="UP001307849">
    <property type="component" value="Unassembled WGS sequence"/>
</dbReference>
<keyword evidence="8" id="KW-0812">Transmembrane</keyword>
<dbReference type="GO" id="GO:0031505">
    <property type="term" value="P:fungal-type cell wall organization"/>
    <property type="evidence" value="ECO:0007669"/>
    <property type="project" value="TreeGrafter"/>
</dbReference>